<dbReference type="EMBL" id="CP146022">
    <property type="protein sequence ID" value="WWQ62447.1"/>
    <property type="molecule type" value="Genomic_DNA"/>
</dbReference>
<organism evidence="1 2">
    <name type="scientific">Streptomyces citrinus</name>
    <dbReference type="NCBI Taxonomy" id="3118173"/>
    <lineage>
        <taxon>Bacteria</taxon>
        <taxon>Bacillati</taxon>
        <taxon>Actinomycetota</taxon>
        <taxon>Actinomycetes</taxon>
        <taxon>Kitasatosporales</taxon>
        <taxon>Streptomycetaceae</taxon>
        <taxon>Streptomyces</taxon>
    </lineage>
</organism>
<protein>
    <submittedName>
        <fullName evidence="1">Uncharacterized protein</fullName>
    </submittedName>
</protein>
<evidence type="ECO:0000313" key="2">
    <source>
        <dbReference type="Proteomes" id="UP001432251"/>
    </source>
</evidence>
<reference evidence="1" key="1">
    <citation type="journal article" date="2025" name="Int. J. Syst. Evol. Microbiol.">
        <title>Streptomyces citrinus sp. nov., with yellow diffusible pigment.</title>
        <authorList>
            <person name="He Y."/>
            <person name="Yang E."/>
            <person name="Xu J."/>
            <person name="Sun Y."/>
            <person name="Sun L."/>
        </authorList>
    </citation>
    <scope>NUCLEOTIDE SEQUENCE</scope>
    <source>
        <strain evidence="1">Q6</strain>
    </source>
</reference>
<gene>
    <name evidence="1" type="ORF">V2W30_03085</name>
</gene>
<name>A0ACD5A5H0_9ACTN</name>
<evidence type="ECO:0000313" key="1">
    <source>
        <dbReference type="EMBL" id="WWQ62447.1"/>
    </source>
</evidence>
<dbReference type="Proteomes" id="UP001432251">
    <property type="component" value="Chromosome"/>
</dbReference>
<sequence length="195" mass="21917">MTSSSLVTFDTAGFEPCGRGQWFVPRHPYVVVLTAHDALPPSAAWLDELDVMRGELARRYAAKGQLIEADSVSVGAVRALYTLVKEPIPGREHGFRFRASFLLAKRARTVVLRGQFDEWDITGMRESLVLLRRGVSLDDDPRHPYAPELRFHPSDDAAWDFLLPEHPLTTARTWARTVRESAVVDPDFAAEPDYA</sequence>
<accession>A0ACD5A5H0</accession>
<proteinExistence type="predicted"/>
<keyword evidence="2" id="KW-1185">Reference proteome</keyword>